<dbReference type="Proteomes" id="UP000765509">
    <property type="component" value="Unassembled WGS sequence"/>
</dbReference>
<evidence type="ECO:0000313" key="2">
    <source>
        <dbReference type="EMBL" id="MBW0583533.1"/>
    </source>
</evidence>
<feature type="compositionally biased region" description="Basic and acidic residues" evidence="1">
    <location>
        <begin position="94"/>
        <end position="112"/>
    </location>
</feature>
<feature type="compositionally biased region" description="Polar residues" evidence="1">
    <location>
        <begin position="129"/>
        <end position="146"/>
    </location>
</feature>
<feature type="compositionally biased region" description="Polar residues" evidence="1">
    <location>
        <begin position="170"/>
        <end position="179"/>
    </location>
</feature>
<dbReference type="AlphaFoldDB" id="A0A9Q3Q2Z4"/>
<feature type="compositionally biased region" description="Low complexity" evidence="1">
    <location>
        <begin position="158"/>
        <end position="169"/>
    </location>
</feature>
<organism evidence="2 3">
    <name type="scientific">Austropuccinia psidii MF-1</name>
    <dbReference type="NCBI Taxonomy" id="1389203"/>
    <lineage>
        <taxon>Eukaryota</taxon>
        <taxon>Fungi</taxon>
        <taxon>Dikarya</taxon>
        <taxon>Basidiomycota</taxon>
        <taxon>Pucciniomycotina</taxon>
        <taxon>Pucciniomycetes</taxon>
        <taxon>Pucciniales</taxon>
        <taxon>Sphaerophragmiaceae</taxon>
        <taxon>Austropuccinia</taxon>
    </lineage>
</organism>
<sequence>MQDQIQKCQIFLKKDTYGGCQSFPHSPRSVPTRFDINSESALIHDNISRDEPLPSGRNRNLSIPTQKLVQSSQIRGVGNMPKPLARGHELLLTHKELSGSGEDHRTLRRPEEGIGNDSRLGDGGPSAIYQLQTSSRSVQGQAQGTSEEAERSQEPSRQSQKQSQLTQTLPTRVQDSQIGAFSRGQCHNHEFGPPP</sequence>
<feature type="region of interest" description="Disordered" evidence="1">
    <location>
        <begin position="94"/>
        <end position="195"/>
    </location>
</feature>
<name>A0A9Q3Q2Z4_9BASI</name>
<comment type="caution">
    <text evidence="2">The sequence shown here is derived from an EMBL/GenBank/DDBJ whole genome shotgun (WGS) entry which is preliminary data.</text>
</comment>
<proteinExistence type="predicted"/>
<reference evidence="2" key="1">
    <citation type="submission" date="2021-03" db="EMBL/GenBank/DDBJ databases">
        <title>Draft genome sequence of rust myrtle Austropuccinia psidii MF-1, a brazilian biotype.</title>
        <authorList>
            <person name="Quecine M.C."/>
            <person name="Pachon D.M.R."/>
            <person name="Bonatelli M.L."/>
            <person name="Correr F.H."/>
            <person name="Franceschini L.M."/>
            <person name="Leite T.F."/>
            <person name="Margarido G.R.A."/>
            <person name="Almeida C.A."/>
            <person name="Ferrarezi J.A."/>
            <person name="Labate C.A."/>
        </authorList>
    </citation>
    <scope>NUCLEOTIDE SEQUENCE</scope>
    <source>
        <strain evidence="2">MF-1</strain>
    </source>
</reference>
<dbReference type="EMBL" id="AVOT02115398">
    <property type="protein sequence ID" value="MBW0583533.1"/>
    <property type="molecule type" value="Genomic_DNA"/>
</dbReference>
<accession>A0A9Q3Q2Z4</accession>
<gene>
    <name evidence="2" type="ORF">O181_123248</name>
</gene>
<evidence type="ECO:0000256" key="1">
    <source>
        <dbReference type="SAM" id="MobiDB-lite"/>
    </source>
</evidence>
<keyword evidence="3" id="KW-1185">Reference proteome</keyword>
<evidence type="ECO:0000313" key="3">
    <source>
        <dbReference type="Proteomes" id="UP000765509"/>
    </source>
</evidence>
<protein>
    <submittedName>
        <fullName evidence="2">Uncharacterized protein</fullName>
    </submittedName>
</protein>